<evidence type="ECO:0000313" key="2">
    <source>
        <dbReference type="EMBL" id="SOS21106.1"/>
    </source>
</evidence>
<proteinExistence type="predicted"/>
<gene>
    <name evidence="2" type="ORF">PL963_03010</name>
</gene>
<dbReference type="AlphaFoldDB" id="A0A193SQS5"/>
<feature type="compositionally biased region" description="Low complexity" evidence="1">
    <location>
        <begin position="1"/>
        <end position="13"/>
    </location>
</feature>
<evidence type="ECO:0000313" key="3">
    <source>
        <dbReference type="Proteomes" id="UP000239025"/>
    </source>
</evidence>
<evidence type="ECO:0000256" key="1">
    <source>
        <dbReference type="SAM" id="MobiDB-lite"/>
    </source>
</evidence>
<dbReference type="EMBL" id="LT963395">
    <property type="protein sequence ID" value="SOS21106.1"/>
    <property type="molecule type" value="Genomic_DNA"/>
</dbReference>
<protein>
    <submittedName>
        <fullName evidence="2">Uncharacterized protein</fullName>
    </submittedName>
</protein>
<dbReference type="Proteomes" id="UP000239025">
    <property type="component" value="Chromosome 1"/>
</dbReference>
<keyword evidence="3" id="KW-1185">Reference proteome</keyword>
<feature type="region of interest" description="Disordered" evidence="1">
    <location>
        <begin position="1"/>
        <end position="22"/>
    </location>
</feature>
<organism evidence="2 3">
    <name type="scientific">Pseudomonas cerasi</name>
    <dbReference type="NCBI Taxonomy" id="1583341"/>
    <lineage>
        <taxon>Bacteria</taxon>
        <taxon>Pseudomonadati</taxon>
        <taxon>Pseudomonadota</taxon>
        <taxon>Gammaproteobacteria</taxon>
        <taxon>Pseudomonadales</taxon>
        <taxon>Pseudomonadaceae</taxon>
        <taxon>Pseudomonas</taxon>
    </lineage>
</organism>
<reference evidence="3" key="1">
    <citation type="submission" date="2017-11" db="EMBL/GenBank/DDBJ databases">
        <authorList>
            <person name="Blom J."/>
        </authorList>
    </citation>
    <scope>NUCLEOTIDE SEQUENCE [LARGE SCALE GENOMIC DNA]</scope>
</reference>
<accession>A0A193SQS5</accession>
<sequence length="35" mass="3621">MSESASQSSTPQSGVMQQGFPPEAAETLLALVRQG</sequence>
<name>A0A193SQS5_9PSED</name>